<feature type="transmembrane region" description="Helical" evidence="5">
    <location>
        <begin position="468"/>
        <end position="487"/>
    </location>
</feature>
<feature type="transmembrane region" description="Helical" evidence="5">
    <location>
        <begin position="170"/>
        <end position="192"/>
    </location>
</feature>
<evidence type="ECO:0000313" key="8">
    <source>
        <dbReference type="Proteomes" id="UP000827892"/>
    </source>
</evidence>
<feature type="transmembrane region" description="Helical" evidence="5">
    <location>
        <begin position="270"/>
        <end position="290"/>
    </location>
</feature>
<dbReference type="EMBL" id="CP090895">
    <property type="protein sequence ID" value="ULT91599.1"/>
    <property type="molecule type" value="Genomic_DNA"/>
</dbReference>
<feature type="transmembrane region" description="Helical" evidence="5">
    <location>
        <begin position="136"/>
        <end position="158"/>
    </location>
</feature>
<evidence type="ECO:0000256" key="1">
    <source>
        <dbReference type="ARBA" id="ARBA00004141"/>
    </source>
</evidence>
<evidence type="ECO:0000256" key="2">
    <source>
        <dbReference type="ARBA" id="ARBA00022692"/>
    </source>
</evidence>
<accession>A0AAE9A3Y0</accession>
<dbReference type="InterPro" id="IPR020846">
    <property type="entry name" value="MFS_dom"/>
</dbReference>
<name>A0AAE9A3Y0_CAEBR</name>
<dbReference type="InterPro" id="IPR051068">
    <property type="entry name" value="MFS_Domain-Containing_Protein"/>
</dbReference>
<feature type="domain" description="Major facilitator superfamily (MFS) profile" evidence="6">
    <location>
        <begin position="40"/>
        <end position="491"/>
    </location>
</feature>
<evidence type="ECO:0000259" key="6">
    <source>
        <dbReference type="PROSITE" id="PS50850"/>
    </source>
</evidence>
<reference evidence="7 8" key="1">
    <citation type="submission" date="2022-02" db="EMBL/GenBank/DDBJ databases">
        <title>Chromosome-level reference genomes for two strains of Caenorhabditis briggsae: an improved platform for comparative genomics.</title>
        <authorList>
            <person name="Stevens L."/>
            <person name="Andersen E.C."/>
        </authorList>
    </citation>
    <scope>NUCLEOTIDE SEQUENCE [LARGE SCALE GENOMIC DNA]</scope>
    <source>
        <strain evidence="7">QX1410_ONT</strain>
        <tissue evidence="7">Whole-organism</tissue>
    </source>
</reference>
<feature type="transmembrane region" description="Helical" evidence="5">
    <location>
        <begin position="110"/>
        <end position="130"/>
    </location>
</feature>
<proteinExistence type="predicted"/>
<dbReference type="AlphaFoldDB" id="A0AAE9A3Y0"/>
<feature type="transmembrane region" description="Helical" evidence="5">
    <location>
        <begin position="41"/>
        <end position="65"/>
    </location>
</feature>
<sequence>MTRVSIASRSTTQVFDDNGNEKHEFSASEVLDHMETDWRSMWISIFLQFVVGVQVSVYYMSMWPYLQKLDKTADVDFLGWIIASCNIGSTISNPLYGYWNQRTMSVKMPVIIGFLIAAVAQMWYGLLSLFSDAKWFMLAARVVTGLGVGNIAALRIYAATASTPKDRMKAISYGTGGYVLGISFGPVLSAFFTPLGENGWKLGFLQINMFTVVAFLMTIVLLAACVIVHFFFNENYVGIIDENEKGLIEDKSRLIKQSSESNVVIPKYDLIGALTCIYLFMTVNIIATNIEVMSTPLTTVLFDWKDSQSILYNGIALCCSCVVSVALNIILGSTRLGKLDKRIQMLIGLGFFLLYQVFMYPWKFYSGPLDFLPAGKDSDVAGGCYQTYEWCKWTTRVPLSIYLICFIVFFGVAFPFVESPSAALYSEILGPRKQGNMQGLFSPGGSLAPVIGSLTSTALFQATGFRYVMVYQAGILVIGAILIALFYKRLVPLKLKSIKRN</sequence>
<keyword evidence="4 5" id="KW-0472">Membrane</keyword>
<keyword evidence="3 5" id="KW-1133">Transmembrane helix</keyword>
<organism evidence="7 8">
    <name type="scientific">Caenorhabditis briggsae</name>
    <dbReference type="NCBI Taxonomy" id="6238"/>
    <lineage>
        <taxon>Eukaryota</taxon>
        <taxon>Metazoa</taxon>
        <taxon>Ecdysozoa</taxon>
        <taxon>Nematoda</taxon>
        <taxon>Chromadorea</taxon>
        <taxon>Rhabditida</taxon>
        <taxon>Rhabditina</taxon>
        <taxon>Rhabditomorpha</taxon>
        <taxon>Rhabditoidea</taxon>
        <taxon>Rhabditidae</taxon>
        <taxon>Peloderinae</taxon>
        <taxon>Caenorhabditis</taxon>
    </lineage>
</organism>
<dbReference type="PANTHER" id="PTHR23510">
    <property type="entry name" value="INNER MEMBRANE TRANSPORT PROTEIN YAJR"/>
    <property type="match status" value="1"/>
</dbReference>
<evidence type="ECO:0000256" key="4">
    <source>
        <dbReference type="ARBA" id="ARBA00023136"/>
    </source>
</evidence>
<feature type="transmembrane region" description="Helical" evidence="5">
    <location>
        <begin position="212"/>
        <end position="232"/>
    </location>
</feature>
<gene>
    <name evidence="7" type="ORF">L3Y34_009309</name>
</gene>
<dbReference type="Proteomes" id="UP000827892">
    <property type="component" value="Chromosome V"/>
</dbReference>
<dbReference type="CDD" id="cd17326">
    <property type="entry name" value="MFS_MFSD8"/>
    <property type="match status" value="1"/>
</dbReference>
<evidence type="ECO:0000313" key="7">
    <source>
        <dbReference type="EMBL" id="ULT91599.1"/>
    </source>
</evidence>
<dbReference type="GO" id="GO:0022857">
    <property type="term" value="F:transmembrane transporter activity"/>
    <property type="evidence" value="ECO:0007669"/>
    <property type="project" value="InterPro"/>
</dbReference>
<dbReference type="InterPro" id="IPR011701">
    <property type="entry name" value="MFS"/>
</dbReference>
<keyword evidence="2 5" id="KW-0812">Transmembrane</keyword>
<feature type="transmembrane region" description="Helical" evidence="5">
    <location>
        <begin position="77"/>
        <end position="98"/>
    </location>
</feature>
<feature type="transmembrane region" description="Helical" evidence="5">
    <location>
        <begin position="439"/>
        <end position="462"/>
    </location>
</feature>
<dbReference type="InterPro" id="IPR036259">
    <property type="entry name" value="MFS_trans_sf"/>
</dbReference>
<dbReference type="GO" id="GO:0016020">
    <property type="term" value="C:membrane"/>
    <property type="evidence" value="ECO:0007669"/>
    <property type="project" value="UniProtKB-SubCell"/>
</dbReference>
<feature type="transmembrane region" description="Helical" evidence="5">
    <location>
        <begin position="399"/>
        <end position="418"/>
    </location>
</feature>
<dbReference type="SUPFAM" id="SSF103473">
    <property type="entry name" value="MFS general substrate transporter"/>
    <property type="match status" value="1"/>
</dbReference>
<comment type="subcellular location">
    <subcellularLocation>
        <location evidence="1">Membrane</location>
        <topology evidence="1">Multi-pass membrane protein</topology>
    </subcellularLocation>
</comment>
<dbReference type="Gene3D" id="1.20.1250.20">
    <property type="entry name" value="MFS general substrate transporter like domains"/>
    <property type="match status" value="1"/>
</dbReference>
<evidence type="ECO:0000256" key="5">
    <source>
        <dbReference type="SAM" id="Phobius"/>
    </source>
</evidence>
<evidence type="ECO:0000256" key="3">
    <source>
        <dbReference type="ARBA" id="ARBA00022989"/>
    </source>
</evidence>
<feature type="transmembrane region" description="Helical" evidence="5">
    <location>
        <begin position="343"/>
        <end position="362"/>
    </location>
</feature>
<dbReference type="Pfam" id="PF07690">
    <property type="entry name" value="MFS_1"/>
    <property type="match status" value="2"/>
</dbReference>
<feature type="transmembrane region" description="Helical" evidence="5">
    <location>
        <begin position="310"/>
        <end position="331"/>
    </location>
</feature>
<dbReference type="PROSITE" id="PS50850">
    <property type="entry name" value="MFS"/>
    <property type="match status" value="1"/>
</dbReference>
<dbReference type="PANTHER" id="PTHR23510:SF9">
    <property type="entry name" value="MAJOR FACILITATOR SUPERFAMILY (MFS) PROFILE DOMAIN-CONTAINING PROTEIN"/>
    <property type="match status" value="1"/>
</dbReference>
<protein>
    <recommendedName>
        <fullName evidence="6">Major facilitator superfamily (MFS) profile domain-containing protein</fullName>
    </recommendedName>
</protein>